<gene>
    <name evidence="1" type="ORF">M3N64_12075</name>
</gene>
<accession>A0ABT0MCR0</accession>
<dbReference type="RefSeq" id="WP_249102621.1">
    <property type="nucleotide sequence ID" value="NZ_JAMAST010000019.1"/>
</dbReference>
<name>A0ABT0MCR0_9BACL</name>
<protein>
    <recommendedName>
        <fullName evidence="3">Flagellar protein</fullName>
    </recommendedName>
</protein>
<evidence type="ECO:0000313" key="1">
    <source>
        <dbReference type="EMBL" id="MCL1632656.1"/>
    </source>
</evidence>
<keyword evidence="2" id="KW-1185">Reference proteome</keyword>
<dbReference type="EMBL" id="JAMAST010000019">
    <property type="protein sequence ID" value="MCL1632656.1"/>
    <property type="molecule type" value="Genomic_DNA"/>
</dbReference>
<evidence type="ECO:0000313" key="2">
    <source>
        <dbReference type="Proteomes" id="UP001203004"/>
    </source>
</evidence>
<comment type="caution">
    <text evidence="1">The sequence shown here is derived from an EMBL/GenBank/DDBJ whole genome shotgun (WGS) entry which is preliminary data.</text>
</comment>
<evidence type="ECO:0008006" key="3">
    <source>
        <dbReference type="Google" id="ProtNLM"/>
    </source>
</evidence>
<dbReference type="NCBIfam" id="TIGR03826">
    <property type="entry name" value="YvyF"/>
    <property type="match status" value="1"/>
</dbReference>
<reference evidence="1 2" key="1">
    <citation type="submission" date="2022-05" db="EMBL/GenBank/DDBJ databases">
        <title>Sporolactobacillus sp nov CPB3-1, isolated from tree bark (Mangifera indica L.).</title>
        <authorList>
            <person name="Phuengjayaem S."/>
            <person name="Tanasupawat S."/>
        </authorList>
    </citation>
    <scope>NUCLEOTIDE SEQUENCE [LARGE SCALE GENOMIC DNA]</scope>
    <source>
        <strain evidence="1 2">CPB3-1</strain>
    </source>
</reference>
<proteinExistence type="predicted"/>
<dbReference type="InterPro" id="IPR022258">
    <property type="entry name" value="Flagellar_operon_YvyF"/>
</dbReference>
<organism evidence="1 2">
    <name type="scientific">Sporolactobacillus mangiferae</name>
    <dbReference type="NCBI Taxonomy" id="2940498"/>
    <lineage>
        <taxon>Bacteria</taxon>
        <taxon>Bacillati</taxon>
        <taxon>Bacillota</taxon>
        <taxon>Bacilli</taxon>
        <taxon>Bacillales</taxon>
        <taxon>Sporolactobacillaceae</taxon>
        <taxon>Sporolactobacillus</taxon>
    </lineage>
</organism>
<dbReference type="Proteomes" id="UP001203004">
    <property type="component" value="Unassembled WGS sequence"/>
</dbReference>
<sequence>MPELENCKGCGRLFVRVSSPYCPDCLKEQEKMFEIVYKFIRRQENRTATVPQVHEATGVKTELIYQWIREGRLETTVFPNLGYPCRSCGKLIQTGTLCDDCRGKLERDIESNRRQKKIIEEIRGKTYHTERHVRRN</sequence>